<dbReference type="STRING" id="380244.SAMN05216298_2228"/>
<accession>A0A1G9GIP9</accession>
<dbReference type="Pfam" id="PF13569">
    <property type="entry name" value="DUF4132"/>
    <property type="match status" value="1"/>
</dbReference>
<keyword evidence="4" id="KW-1185">Reference proteome</keyword>
<proteinExistence type="predicted"/>
<dbReference type="EMBL" id="FNGF01000003">
    <property type="protein sequence ID" value="SDL00536.1"/>
    <property type="molecule type" value="Genomic_DNA"/>
</dbReference>
<dbReference type="Proteomes" id="UP000198662">
    <property type="component" value="Unassembled WGS sequence"/>
</dbReference>
<evidence type="ECO:0000313" key="4">
    <source>
        <dbReference type="Proteomes" id="UP000198662"/>
    </source>
</evidence>
<feature type="region of interest" description="Disordered" evidence="1">
    <location>
        <begin position="1"/>
        <end position="42"/>
    </location>
</feature>
<sequence>MKRVNPSAPRQLPDEDLLELPRSWKRHTLDRPGGGAPRPVEIKQDAPAELDKRFAEGTRYLEYAFRALPDPSLEAPIRAGIAGEPDPLGAALALKLLDWVDASNDNRELARDAWIAQYGIAFAVKAAVEALSTSVSWLHPRVVSRQQVRIGPMHVERLAGTWGVASWISPIRSLLAALDSSAYAAVVASVGGMRSDDSKRFASAMLLPNQESWVEEACSLYRSHGPLNVGKDALWSFVSRREHLEASGASMIDAYRCEVGTVARLVDALGVDAFPVLVKSLSSPSVKRPEVARAMVDALGILPSDPAIEYLLERSGEARPMTAARAAAKRFPVRTLRAIASVSEASTGPAKSRLAGISQSNALIQQAVAMLDEVDLQAIEQLQTMSAGVPVADSSTLPECFTLPPWAAFVNRTAPTPLAGLFAPPLNELRWNEGEQEAFQVLADDESYLAHQGFWERSMPDGPRTDHLWFPEFLAYAPGDLVHSAIDQWDGRARSASVSTIKAILARHSDAAIDRVMQIVRSKKDFRPAVLPIVNIEAARTAADSMTRSQSDRAVALAWLGRHPDAAAALLIPDALGADAKLRRPAVKALRYLAESSREVLDTQAKQYGESVAEAVRALIEPDPFDPNLDNLPRIGTWADPHSLPQVLLAGGAAALPVDAAKTLMIALAIDGLEGPYLGVDVLVRECDATALTAFSWALYELWTASGCPSKDVWAMTQLARFADEHTVRRLATLIRDWPGQGQSAKAVRGVEILGAMGTEAALWAVRGIAEETKFNALKKAAADQIDAIAQRLGLNREQLADRLVPDFGLNAVTPLVLDYGSRSFTVKFDEQLRPYVVEDSGKRRANLPKPGEKDDRELAQPAYERFTAMRKDLKKVAVEQVRRLESAMVYGRNWTGDDFQTYLVDHPLLWHLTSRLVWQAGSGSRWTSFRLAEDRTFANLDDEPMVLPDEAVVRLAHPATLSDEAEQWAAVLADYEILQPFDQLARPVLAPTEEERQSGRLSRFVGREVDGGPLMGLLKRGWQYGDPDPKGSRRSVYFEFSGGGFIAMETKPSFYPSYRPDDNLTLDCVELALPTANHTIDAVAMSEALMAIAKVARNPQR</sequence>
<name>A0A1G9GIP9_9ACTN</name>
<dbReference type="RefSeq" id="WP_176953293.1">
    <property type="nucleotide sequence ID" value="NZ_FNGF01000003.1"/>
</dbReference>
<protein>
    <recommendedName>
        <fullName evidence="2">DUF4132 domain-containing protein</fullName>
    </recommendedName>
</protein>
<feature type="domain" description="DUF4132" evidence="2">
    <location>
        <begin position="842"/>
        <end position="1023"/>
    </location>
</feature>
<evidence type="ECO:0000256" key="1">
    <source>
        <dbReference type="SAM" id="MobiDB-lite"/>
    </source>
</evidence>
<reference evidence="4" key="1">
    <citation type="submission" date="2016-10" db="EMBL/GenBank/DDBJ databases">
        <authorList>
            <person name="Varghese N."/>
            <person name="Submissions S."/>
        </authorList>
    </citation>
    <scope>NUCLEOTIDE SEQUENCE [LARGE SCALE GENOMIC DNA]</scope>
    <source>
        <strain evidence="4">CGMCC 4.3147</strain>
    </source>
</reference>
<dbReference type="InterPro" id="IPR025406">
    <property type="entry name" value="DUF4132"/>
</dbReference>
<gene>
    <name evidence="3" type="ORF">SAMN05216298_2228</name>
</gene>
<dbReference type="AlphaFoldDB" id="A0A1G9GIP9"/>
<evidence type="ECO:0000313" key="3">
    <source>
        <dbReference type="EMBL" id="SDL00536.1"/>
    </source>
</evidence>
<organism evidence="3 4">
    <name type="scientific">Glycomyces sambucus</name>
    <dbReference type="NCBI Taxonomy" id="380244"/>
    <lineage>
        <taxon>Bacteria</taxon>
        <taxon>Bacillati</taxon>
        <taxon>Actinomycetota</taxon>
        <taxon>Actinomycetes</taxon>
        <taxon>Glycomycetales</taxon>
        <taxon>Glycomycetaceae</taxon>
        <taxon>Glycomyces</taxon>
    </lineage>
</organism>
<evidence type="ECO:0000259" key="2">
    <source>
        <dbReference type="Pfam" id="PF13569"/>
    </source>
</evidence>